<dbReference type="PANTHER" id="PTHR21235">
    <property type="entry name" value="IMIDAZOLE GLYCEROL PHOSPHATE SYNTHASE SUBUNIT HISF/H IGP SYNTHASE SUBUNIT HISF/H"/>
    <property type="match status" value="1"/>
</dbReference>
<dbReference type="EC" id="4.3.2.10" evidence="9"/>
<feature type="active site" evidence="9">
    <location>
        <position position="11"/>
    </location>
</feature>
<dbReference type="SUPFAM" id="SSF51366">
    <property type="entry name" value="Ribulose-phoshate binding barrel"/>
    <property type="match status" value="1"/>
</dbReference>
<dbReference type="CDD" id="cd04731">
    <property type="entry name" value="HisF"/>
    <property type="match status" value="1"/>
</dbReference>
<dbReference type="NCBIfam" id="TIGR00735">
    <property type="entry name" value="hisF"/>
    <property type="match status" value="1"/>
</dbReference>
<evidence type="ECO:0000313" key="11">
    <source>
        <dbReference type="EMBL" id="MFC4617630.1"/>
    </source>
</evidence>
<reference evidence="12" key="1">
    <citation type="journal article" date="2019" name="Int. J. Syst. Evol. Microbiol.">
        <title>The Global Catalogue of Microorganisms (GCM) 10K type strain sequencing project: providing services to taxonomists for standard genome sequencing and annotation.</title>
        <authorList>
            <consortium name="The Broad Institute Genomics Platform"/>
            <consortium name="The Broad Institute Genome Sequencing Center for Infectious Disease"/>
            <person name="Wu L."/>
            <person name="Ma J."/>
        </authorList>
    </citation>
    <scope>NUCLEOTIDE SEQUENCE [LARGE SCALE GENOMIC DNA]</scope>
    <source>
        <strain evidence="12">CGMCC 1.16306</strain>
    </source>
</reference>
<name>A0ABV9GLS7_9BACL</name>
<evidence type="ECO:0000256" key="7">
    <source>
        <dbReference type="ARBA" id="ARBA00025475"/>
    </source>
</evidence>
<keyword evidence="5 9" id="KW-0368">Histidine biosynthesis</keyword>
<comment type="subunit">
    <text evidence="3 9">Heterodimer of HisH and HisF.</text>
</comment>
<dbReference type="PANTHER" id="PTHR21235:SF2">
    <property type="entry name" value="IMIDAZOLE GLYCEROL PHOSPHATE SYNTHASE HISHF"/>
    <property type="match status" value="1"/>
</dbReference>
<dbReference type="HAMAP" id="MF_01013">
    <property type="entry name" value="HisF"/>
    <property type="match status" value="1"/>
</dbReference>
<dbReference type="Gene3D" id="3.20.20.70">
    <property type="entry name" value="Aldolase class I"/>
    <property type="match status" value="1"/>
</dbReference>
<keyword evidence="6 9" id="KW-0456">Lyase</keyword>
<dbReference type="GO" id="GO:0016829">
    <property type="term" value="F:lyase activity"/>
    <property type="evidence" value="ECO:0007669"/>
    <property type="project" value="UniProtKB-KW"/>
</dbReference>
<proteinExistence type="inferred from homology"/>
<dbReference type="InterPro" id="IPR006062">
    <property type="entry name" value="His_biosynth"/>
</dbReference>
<comment type="similarity">
    <text evidence="2 9 10">Belongs to the HisA/HisF family.</text>
</comment>
<evidence type="ECO:0000256" key="4">
    <source>
        <dbReference type="ARBA" id="ARBA00022605"/>
    </source>
</evidence>
<comment type="subcellular location">
    <subcellularLocation>
        <location evidence="9">Cytoplasm</location>
    </subcellularLocation>
</comment>
<organism evidence="11 12">
    <name type="scientific">Camelliibacillus cellulosilyticus</name>
    <dbReference type="NCBI Taxonomy" id="2174486"/>
    <lineage>
        <taxon>Bacteria</taxon>
        <taxon>Bacillati</taxon>
        <taxon>Bacillota</taxon>
        <taxon>Bacilli</taxon>
        <taxon>Bacillales</taxon>
        <taxon>Sporolactobacillaceae</taxon>
        <taxon>Camelliibacillus</taxon>
    </lineage>
</organism>
<evidence type="ECO:0000256" key="5">
    <source>
        <dbReference type="ARBA" id="ARBA00023102"/>
    </source>
</evidence>
<feature type="active site" evidence="9">
    <location>
        <position position="130"/>
    </location>
</feature>
<dbReference type="Pfam" id="PF00977">
    <property type="entry name" value="His_biosynth"/>
    <property type="match status" value="1"/>
</dbReference>
<dbReference type="EMBL" id="JBHSFW010000001">
    <property type="protein sequence ID" value="MFC4617630.1"/>
    <property type="molecule type" value="Genomic_DNA"/>
</dbReference>
<keyword evidence="4 9" id="KW-0028">Amino-acid biosynthesis</keyword>
<evidence type="ECO:0000256" key="9">
    <source>
        <dbReference type="HAMAP-Rule" id="MF_01013"/>
    </source>
</evidence>
<evidence type="ECO:0000256" key="3">
    <source>
        <dbReference type="ARBA" id="ARBA00011152"/>
    </source>
</evidence>
<dbReference type="InterPro" id="IPR050064">
    <property type="entry name" value="IGPS_HisA/HisF"/>
</dbReference>
<evidence type="ECO:0000256" key="6">
    <source>
        <dbReference type="ARBA" id="ARBA00023239"/>
    </source>
</evidence>
<keyword evidence="9" id="KW-0963">Cytoplasm</keyword>
<dbReference type="RefSeq" id="WP_376844663.1">
    <property type="nucleotide sequence ID" value="NZ_JBHSFW010000001.1"/>
</dbReference>
<evidence type="ECO:0000256" key="2">
    <source>
        <dbReference type="ARBA" id="ARBA00009667"/>
    </source>
</evidence>
<comment type="caution">
    <text evidence="11">The sequence shown here is derived from an EMBL/GenBank/DDBJ whole genome shotgun (WGS) entry which is preliminary data.</text>
</comment>
<dbReference type="InterPro" id="IPR004651">
    <property type="entry name" value="HisF"/>
</dbReference>
<gene>
    <name evidence="9 11" type="primary">hisF</name>
    <name evidence="11" type="ORF">ACFO4N_02680</name>
</gene>
<dbReference type="InterPro" id="IPR013785">
    <property type="entry name" value="Aldolase_TIM"/>
</dbReference>
<evidence type="ECO:0000313" key="12">
    <source>
        <dbReference type="Proteomes" id="UP001596022"/>
    </source>
</evidence>
<evidence type="ECO:0000256" key="8">
    <source>
        <dbReference type="ARBA" id="ARBA00047838"/>
    </source>
</evidence>
<comment type="function">
    <text evidence="7 9">IGPS catalyzes the conversion of PRFAR and glutamine to IGP, AICAR and glutamate. The HisF subunit catalyzes the cyclization activity that produces IGP and AICAR from PRFAR using the ammonia provided by the HisH subunit.</text>
</comment>
<comment type="catalytic activity">
    <reaction evidence="8 9">
        <text>5-[(5-phospho-1-deoxy-D-ribulos-1-ylimino)methylamino]-1-(5-phospho-beta-D-ribosyl)imidazole-4-carboxamide + L-glutamine = D-erythro-1-(imidazol-4-yl)glycerol 3-phosphate + 5-amino-1-(5-phospho-beta-D-ribosyl)imidazole-4-carboxamide + L-glutamate + H(+)</text>
        <dbReference type="Rhea" id="RHEA:24793"/>
        <dbReference type="ChEBI" id="CHEBI:15378"/>
        <dbReference type="ChEBI" id="CHEBI:29985"/>
        <dbReference type="ChEBI" id="CHEBI:58278"/>
        <dbReference type="ChEBI" id="CHEBI:58359"/>
        <dbReference type="ChEBI" id="CHEBI:58475"/>
        <dbReference type="ChEBI" id="CHEBI:58525"/>
        <dbReference type="EC" id="4.3.2.10"/>
    </reaction>
</comment>
<dbReference type="InterPro" id="IPR011060">
    <property type="entry name" value="RibuloseP-bd_barrel"/>
</dbReference>
<protein>
    <recommendedName>
        <fullName evidence="9">Imidazole glycerol phosphate synthase subunit HisF</fullName>
        <ecNumber evidence="9">4.3.2.10</ecNumber>
    </recommendedName>
    <alternativeName>
        <fullName evidence="9">IGP synthase cyclase subunit</fullName>
    </alternativeName>
    <alternativeName>
        <fullName evidence="9">IGP synthase subunit HisF</fullName>
    </alternativeName>
    <alternativeName>
        <fullName evidence="9">ImGP synthase subunit HisF</fullName>
        <shortName evidence="9">IGPS subunit HisF</shortName>
    </alternativeName>
</protein>
<comment type="pathway">
    <text evidence="1 9">Amino-acid biosynthesis; L-histidine biosynthesis; L-histidine from 5-phospho-alpha-D-ribose 1-diphosphate: step 5/9.</text>
</comment>
<accession>A0ABV9GLS7</accession>
<evidence type="ECO:0000256" key="10">
    <source>
        <dbReference type="RuleBase" id="RU003657"/>
    </source>
</evidence>
<keyword evidence="12" id="KW-1185">Reference proteome</keyword>
<evidence type="ECO:0000256" key="1">
    <source>
        <dbReference type="ARBA" id="ARBA00005091"/>
    </source>
</evidence>
<dbReference type="Proteomes" id="UP001596022">
    <property type="component" value="Unassembled WGS sequence"/>
</dbReference>
<sequence length="252" mass="27129">MLAKRLIPCLDVKDGRVVKGTQFLDLKDAGDPVELAAFYDMAGADELVFLDISASLEGRKTLLAIVRRVAERLSIPFTVGGGIQSAGDMKNVLHAGADKIAINTSAIDRPELITEGADIFGSQCITVAIDAKYDAALRTWRVFTHGGRRQADWTVVEWAREAVRRGAGEILLTSMDRDGEKTGFDLELTRAVSEAVSVPVIASGGAGSAQHFYDVLSRGKADAALAASVFHYKETSIPEIKDILRAKGLTIR</sequence>